<name>A0A1I4IQA6_9BURK</name>
<dbReference type="AlphaFoldDB" id="A0A1I4IQA6"/>
<keyword evidence="4" id="KW-1185">Reference proteome</keyword>
<sequence length="182" mass="18844">MNMTTKAALAAIALTASMFAPQAQAATPVDHALVNLIDFNSDNLGNSFAGAGDFSDHFTFTTDASAYITDALLHTVKTEVTISSFGLYLASNNSLVGSSAIEVSETDSSVAQAGSGYWRFSGVNIAANTDYYVAVNGSVLSTSGTAYGGTVFITAVPEPETYAMLLGGLGIMAFLARRRKAA</sequence>
<evidence type="ECO:0000313" key="3">
    <source>
        <dbReference type="EMBL" id="SFL56021.1"/>
    </source>
</evidence>
<evidence type="ECO:0000313" key="4">
    <source>
        <dbReference type="Proteomes" id="UP000199470"/>
    </source>
</evidence>
<evidence type="ECO:0000256" key="1">
    <source>
        <dbReference type="SAM" id="SignalP"/>
    </source>
</evidence>
<dbReference type="Proteomes" id="UP000199470">
    <property type="component" value="Unassembled WGS sequence"/>
</dbReference>
<organism evidence="3 4">
    <name type="scientific">Rugamonas rubra</name>
    <dbReference type="NCBI Taxonomy" id="758825"/>
    <lineage>
        <taxon>Bacteria</taxon>
        <taxon>Pseudomonadati</taxon>
        <taxon>Pseudomonadota</taxon>
        <taxon>Betaproteobacteria</taxon>
        <taxon>Burkholderiales</taxon>
        <taxon>Oxalobacteraceae</taxon>
        <taxon>Telluria group</taxon>
        <taxon>Rugamonas</taxon>
    </lineage>
</organism>
<dbReference type="EMBL" id="FOTW01000005">
    <property type="protein sequence ID" value="SFL56021.1"/>
    <property type="molecule type" value="Genomic_DNA"/>
</dbReference>
<accession>A0A1I4IQA6</accession>
<dbReference type="InterPro" id="IPR013424">
    <property type="entry name" value="Ice-binding_C"/>
</dbReference>
<proteinExistence type="predicted"/>
<protein>
    <submittedName>
        <fullName evidence="3">PEP-CTERM protein-sorting domain-containing protein</fullName>
    </submittedName>
</protein>
<dbReference type="NCBIfam" id="NF038126">
    <property type="entry name" value="PEP_CTERM_FxDxF"/>
    <property type="match status" value="1"/>
</dbReference>
<reference evidence="3 4" key="1">
    <citation type="submission" date="2016-10" db="EMBL/GenBank/DDBJ databases">
        <authorList>
            <person name="de Groot N.N."/>
        </authorList>
    </citation>
    <scope>NUCLEOTIDE SEQUENCE [LARGE SCALE GENOMIC DNA]</scope>
    <source>
        <strain evidence="3 4">ATCC 43154</strain>
    </source>
</reference>
<keyword evidence="1" id="KW-0732">Signal</keyword>
<dbReference type="Pfam" id="PF07589">
    <property type="entry name" value="PEP-CTERM"/>
    <property type="match status" value="1"/>
</dbReference>
<evidence type="ECO:0000259" key="2">
    <source>
        <dbReference type="Pfam" id="PF07589"/>
    </source>
</evidence>
<dbReference type="NCBIfam" id="TIGR02595">
    <property type="entry name" value="PEP_CTERM"/>
    <property type="match status" value="1"/>
</dbReference>
<feature type="domain" description="Ice-binding protein C-terminal" evidence="2">
    <location>
        <begin position="155"/>
        <end position="179"/>
    </location>
</feature>
<feature type="signal peptide" evidence="1">
    <location>
        <begin position="1"/>
        <end position="25"/>
    </location>
</feature>
<feature type="chain" id="PRO_5011722267" evidence="1">
    <location>
        <begin position="26"/>
        <end position="182"/>
    </location>
</feature>
<gene>
    <name evidence="3" type="ORF">SAMN02982985_00679</name>
</gene>